<dbReference type="SUPFAM" id="SSF49899">
    <property type="entry name" value="Concanavalin A-like lectins/glucanases"/>
    <property type="match status" value="1"/>
</dbReference>
<dbReference type="InterPro" id="IPR013320">
    <property type="entry name" value="ConA-like_dom_sf"/>
</dbReference>
<accession>A0A163BBU0</accession>
<evidence type="ECO:0000313" key="6">
    <source>
        <dbReference type="Proteomes" id="UP000076715"/>
    </source>
</evidence>
<feature type="chain" id="PRO_5007841885" description="GH16 domain-containing protein" evidence="3">
    <location>
        <begin position="21"/>
        <end position="589"/>
    </location>
</feature>
<dbReference type="InterPro" id="IPR000757">
    <property type="entry name" value="Beta-glucanase-like"/>
</dbReference>
<reference evidence="5 6" key="1">
    <citation type="submission" date="2016-01" db="EMBL/GenBank/DDBJ databases">
        <title>The draft genome sequence of Aquimarina sp. RZW4-3-2.</title>
        <authorList>
            <person name="Wang Y."/>
        </authorList>
    </citation>
    <scope>NUCLEOTIDE SEQUENCE [LARGE SCALE GENOMIC DNA]</scope>
    <source>
        <strain evidence="5 6">RZW4-3-2</strain>
    </source>
</reference>
<proteinExistence type="inferred from homology"/>
<keyword evidence="2 3" id="KW-0732">Signal</keyword>
<name>A0A163BBU0_9FLAO</name>
<dbReference type="OrthoDB" id="9809583at2"/>
<dbReference type="STRING" id="1642818.AWE51_22775"/>
<comment type="similarity">
    <text evidence="1">Belongs to the glycosyl hydrolase 16 family.</text>
</comment>
<evidence type="ECO:0000313" key="5">
    <source>
        <dbReference type="EMBL" id="KZS41232.1"/>
    </source>
</evidence>
<dbReference type="Gene3D" id="2.60.120.200">
    <property type="match status" value="1"/>
</dbReference>
<dbReference type="AlphaFoldDB" id="A0A163BBU0"/>
<dbReference type="GO" id="GO:0004553">
    <property type="term" value="F:hydrolase activity, hydrolyzing O-glycosyl compounds"/>
    <property type="evidence" value="ECO:0007669"/>
    <property type="project" value="InterPro"/>
</dbReference>
<evidence type="ECO:0000256" key="2">
    <source>
        <dbReference type="ARBA" id="ARBA00022729"/>
    </source>
</evidence>
<sequence>MKTKYLFTLLVYLTFLGVTAQSPIQQNPGAWEAVPEITDEFNNPLNTNKWKFGHPFWKGRTPCLFGQGRNAYTRDGELWMETSVQNRNGQGDYLRCGAIYSASKAMKQGMYIEAQYKASGLRIGSGFWLVNNDLDANRRADEIDIQEAFGGIASRNQHNTNVHNPQPNFTNDQPQPQSFTLPNGKTVSTDFVTYGLHWVGRSRIHFYLDGNLVRDLVTNSTLEPMHALLNTETYSWMTPFPSIQQVEGAIDNRYQKVARFKYIRTWKPKSGGGNPPGGSGWVEIGGGASNVSVDNAGKAWVVAAGGQMYARNGNSWSFIRGNVQDAGAGLGVSITETNSQISSKNNNSINNNFSRLGGTALKVDVDNQGRTWVVNAGNQIYRRDGGNWTRIPGNAVDIGCSGTSGSIYRVDSNGRIFFYNNNSWSQTSGGGATRVDVDKQGRAWVVTNNNTLYRYNPSNNTWTNMRQNVNDVGCGTDGSVWITDVNTKIYRMANAAKSVKITSDTGAFSLSAVHERYGNIDLNIKSQNGGDLKVDVYSVLGSGQKVYSKSFNTPSTNLTVRLIEGTLASGMYIAKVVLNGETKTIKFVL</sequence>
<dbReference type="RefSeq" id="WP_066312568.1">
    <property type="nucleotide sequence ID" value="NZ_LQRT01000006.1"/>
</dbReference>
<dbReference type="Pfam" id="PF19193">
    <property type="entry name" value="Tectonin"/>
    <property type="match status" value="2"/>
</dbReference>
<dbReference type="Gene3D" id="2.130.10.10">
    <property type="entry name" value="YVTN repeat-like/Quinoprotein amine dehydrogenase"/>
    <property type="match status" value="1"/>
</dbReference>
<organism evidence="5 6">
    <name type="scientific">Aquimarina aggregata</name>
    <dbReference type="NCBI Taxonomy" id="1642818"/>
    <lineage>
        <taxon>Bacteria</taxon>
        <taxon>Pseudomonadati</taxon>
        <taxon>Bacteroidota</taxon>
        <taxon>Flavobacteriia</taxon>
        <taxon>Flavobacteriales</taxon>
        <taxon>Flavobacteriaceae</taxon>
        <taxon>Aquimarina</taxon>
    </lineage>
</organism>
<dbReference type="EMBL" id="LQRT01000006">
    <property type="protein sequence ID" value="KZS41232.1"/>
    <property type="molecule type" value="Genomic_DNA"/>
</dbReference>
<comment type="caution">
    <text evidence="5">The sequence shown here is derived from an EMBL/GenBank/DDBJ whole genome shotgun (WGS) entry which is preliminary data.</text>
</comment>
<feature type="signal peptide" evidence="3">
    <location>
        <begin position="1"/>
        <end position="20"/>
    </location>
</feature>
<feature type="domain" description="GH16" evidence="4">
    <location>
        <begin position="29"/>
        <end position="271"/>
    </location>
</feature>
<dbReference type="GO" id="GO:0005975">
    <property type="term" value="P:carbohydrate metabolic process"/>
    <property type="evidence" value="ECO:0007669"/>
    <property type="project" value="InterPro"/>
</dbReference>
<dbReference type="Proteomes" id="UP000076715">
    <property type="component" value="Unassembled WGS sequence"/>
</dbReference>
<dbReference type="SMART" id="SM00706">
    <property type="entry name" value="TECPR"/>
    <property type="match status" value="4"/>
</dbReference>
<evidence type="ECO:0000259" key="4">
    <source>
        <dbReference type="PROSITE" id="PS51762"/>
    </source>
</evidence>
<dbReference type="PROSITE" id="PS51762">
    <property type="entry name" value="GH16_2"/>
    <property type="match status" value="1"/>
</dbReference>
<dbReference type="InterPro" id="IPR026444">
    <property type="entry name" value="Secre_tail"/>
</dbReference>
<dbReference type="InterPro" id="IPR006624">
    <property type="entry name" value="Beta-propeller_rpt_TECPR"/>
</dbReference>
<gene>
    <name evidence="5" type="ORF">AWE51_22775</name>
</gene>
<dbReference type="NCBIfam" id="TIGR04183">
    <property type="entry name" value="Por_Secre_tail"/>
    <property type="match status" value="1"/>
</dbReference>
<evidence type="ECO:0000256" key="3">
    <source>
        <dbReference type="SAM" id="SignalP"/>
    </source>
</evidence>
<evidence type="ECO:0000256" key="1">
    <source>
        <dbReference type="ARBA" id="ARBA00006865"/>
    </source>
</evidence>
<keyword evidence="6" id="KW-1185">Reference proteome</keyword>
<dbReference type="SUPFAM" id="SSF63829">
    <property type="entry name" value="Calcium-dependent phosphotriesterase"/>
    <property type="match status" value="1"/>
</dbReference>
<dbReference type="InterPro" id="IPR015943">
    <property type="entry name" value="WD40/YVTN_repeat-like_dom_sf"/>
</dbReference>
<protein>
    <recommendedName>
        <fullName evidence="4">GH16 domain-containing protein</fullName>
    </recommendedName>
</protein>